<dbReference type="InterPro" id="IPR036019">
    <property type="entry name" value="MscL_channel"/>
</dbReference>
<name>A0ABM7UV15_9STRE</name>
<dbReference type="EMBL" id="AP024523">
    <property type="protein sequence ID" value="BDB09238.1"/>
    <property type="molecule type" value="Genomic_DNA"/>
</dbReference>
<dbReference type="Pfam" id="PF01741">
    <property type="entry name" value="MscL"/>
    <property type="match status" value="1"/>
</dbReference>
<evidence type="ECO:0000256" key="7">
    <source>
        <dbReference type="ARBA" id="ARBA00023136"/>
    </source>
</evidence>
<keyword evidence="7 9" id="KW-0472">Membrane</keyword>
<evidence type="ECO:0000256" key="5">
    <source>
        <dbReference type="ARBA" id="ARBA00022989"/>
    </source>
</evidence>
<proteinExistence type="inferred from homology"/>
<dbReference type="SUPFAM" id="SSF81330">
    <property type="entry name" value="Gated mechanosensitive channel"/>
    <property type="match status" value="1"/>
</dbReference>
<keyword evidence="2 9" id="KW-0813">Transport</keyword>
<evidence type="ECO:0000256" key="3">
    <source>
        <dbReference type="ARBA" id="ARBA00022475"/>
    </source>
</evidence>
<comment type="subcellular location">
    <subcellularLocation>
        <location evidence="9">Cell membrane</location>
        <topology evidence="9">Multi-pass membrane protein</topology>
    </subcellularLocation>
    <subcellularLocation>
        <location evidence="1">Membrane</location>
        <topology evidence="1">Multi-pass membrane protein</topology>
    </subcellularLocation>
</comment>
<comment type="similarity">
    <text evidence="9">Belongs to the MscL family.</text>
</comment>
<sequence>MKGKMKMLKDLKAFLLRGNVVDLAVGVIIASAFGAIVTSLVNDIITPLILNPALEAAKVQNIADLAWNGVTYGKFLSAVINFLVIGTVLFFVIKGIEKAQSLTKKEEAAEEAPAGPTELEVLQEIKALLEKK</sequence>
<evidence type="ECO:0000256" key="2">
    <source>
        <dbReference type="ARBA" id="ARBA00022448"/>
    </source>
</evidence>
<evidence type="ECO:0000256" key="8">
    <source>
        <dbReference type="ARBA" id="ARBA00023303"/>
    </source>
</evidence>
<dbReference type="Gene3D" id="1.10.1200.120">
    <property type="entry name" value="Large-conductance mechanosensitive channel, MscL, domain 1"/>
    <property type="match status" value="1"/>
</dbReference>
<dbReference type="HAMAP" id="MF_00115">
    <property type="entry name" value="MscL"/>
    <property type="match status" value="1"/>
</dbReference>
<dbReference type="NCBIfam" id="TIGR00220">
    <property type="entry name" value="mscL"/>
    <property type="match status" value="1"/>
</dbReference>
<dbReference type="PANTHER" id="PTHR30266">
    <property type="entry name" value="MECHANOSENSITIVE CHANNEL MSCL"/>
    <property type="match status" value="1"/>
</dbReference>
<keyword evidence="5 9" id="KW-1133">Transmembrane helix</keyword>
<keyword evidence="3 9" id="KW-1003">Cell membrane</keyword>
<reference evidence="10" key="1">
    <citation type="journal article" date="2022" name="J Glob Antimicrob Resist">
        <title>Identification and characterisation of a novel multidrug-resistant streptococcus, Streptococcus toyakuensis sp. nov., from a blood sample.</title>
        <authorList>
            <person name="Wajima T."/>
            <person name="Hagimoto A."/>
            <person name="Tanaka E."/>
            <person name="Kawamura Y."/>
            <person name="Nakaminami H."/>
        </authorList>
    </citation>
    <scope>NUCLEOTIDE SEQUENCE</scope>
    <source>
        <strain evidence="10">TP1632</strain>
    </source>
</reference>
<dbReference type="Proteomes" id="UP001060027">
    <property type="component" value="Chromosome"/>
</dbReference>
<organism evidence="10 11">
    <name type="scientific">Streptococcus toyakuensis</name>
    <dbReference type="NCBI Taxonomy" id="2819619"/>
    <lineage>
        <taxon>Bacteria</taxon>
        <taxon>Bacillati</taxon>
        <taxon>Bacillota</taxon>
        <taxon>Bacilli</taxon>
        <taxon>Lactobacillales</taxon>
        <taxon>Streptococcaceae</taxon>
        <taxon>Streptococcus</taxon>
        <taxon>Streptococcus mitis group</taxon>
    </lineage>
</organism>
<dbReference type="InterPro" id="IPR001185">
    <property type="entry name" value="MS_channel"/>
</dbReference>
<feature type="transmembrane region" description="Helical" evidence="9">
    <location>
        <begin position="75"/>
        <end position="96"/>
    </location>
</feature>
<keyword evidence="11" id="KW-1185">Reference proteome</keyword>
<dbReference type="PANTHER" id="PTHR30266:SF2">
    <property type="entry name" value="LARGE-CONDUCTANCE MECHANOSENSITIVE CHANNEL"/>
    <property type="match status" value="1"/>
</dbReference>
<keyword evidence="8 9" id="KW-0407">Ion channel</keyword>
<gene>
    <name evidence="9 10" type="primary">mscL</name>
    <name evidence="10" type="ORF">STYK_10520</name>
</gene>
<evidence type="ECO:0000313" key="11">
    <source>
        <dbReference type="Proteomes" id="UP001060027"/>
    </source>
</evidence>
<comment type="subunit">
    <text evidence="9">Homopentamer.</text>
</comment>
<evidence type="ECO:0000256" key="9">
    <source>
        <dbReference type="HAMAP-Rule" id="MF_00115"/>
    </source>
</evidence>
<evidence type="ECO:0000256" key="4">
    <source>
        <dbReference type="ARBA" id="ARBA00022692"/>
    </source>
</evidence>
<accession>A0ABM7UV15</accession>
<dbReference type="InterPro" id="IPR037673">
    <property type="entry name" value="MSC/AndL"/>
</dbReference>
<comment type="function">
    <text evidence="9">Channel that opens in response to stretch forces in the membrane lipid bilayer. May participate in the regulation of osmotic pressure changes within the cell.</text>
</comment>
<evidence type="ECO:0000256" key="6">
    <source>
        <dbReference type="ARBA" id="ARBA00023065"/>
    </source>
</evidence>
<evidence type="ECO:0000256" key="1">
    <source>
        <dbReference type="ARBA" id="ARBA00004141"/>
    </source>
</evidence>
<evidence type="ECO:0000313" key="10">
    <source>
        <dbReference type="EMBL" id="BDB09238.1"/>
    </source>
</evidence>
<dbReference type="PRINTS" id="PR01264">
    <property type="entry name" value="MECHCHANNEL"/>
</dbReference>
<protein>
    <recommendedName>
        <fullName evidence="9">Large-conductance mechanosensitive channel</fullName>
    </recommendedName>
</protein>
<keyword evidence="6 9" id="KW-0406">Ion transport</keyword>
<keyword evidence="4 9" id="KW-0812">Transmembrane</keyword>
<feature type="transmembrane region" description="Helical" evidence="9">
    <location>
        <begin position="20"/>
        <end position="41"/>
    </location>
</feature>